<evidence type="ECO:0000313" key="3">
    <source>
        <dbReference type="Proteomes" id="UP000612055"/>
    </source>
</evidence>
<organism evidence="2 3">
    <name type="scientific">Edaphochlamys debaryana</name>
    <dbReference type="NCBI Taxonomy" id="47281"/>
    <lineage>
        <taxon>Eukaryota</taxon>
        <taxon>Viridiplantae</taxon>
        <taxon>Chlorophyta</taxon>
        <taxon>core chlorophytes</taxon>
        <taxon>Chlorophyceae</taxon>
        <taxon>CS clade</taxon>
        <taxon>Chlamydomonadales</taxon>
        <taxon>Chlamydomonadales incertae sedis</taxon>
        <taxon>Edaphochlamys</taxon>
    </lineage>
</organism>
<dbReference type="Pfam" id="PF22633">
    <property type="entry name" value="F5_F8_type_C_2"/>
    <property type="match status" value="1"/>
</dbReference>
<dbReference type="EMBL" id="JAEHOE010000089">
    <property type="protein sequence ID" value="KAG2487969.1"/>
    <property type="molecule type" value="Genomic_DNA"/>
</dbReference>
<evidence type="ECO:0008006" key="4">
    <source>
        <dbReference type="Google" id="ProtNLM"/>
    </source>
</evidence>
<dbReference type="AlphaFoldDB" id="A0A835XYF9"/>
<proteinExistence type="predicted"/>
<dbReference type="InterPro" id="IPR008979">
    <property type="entry name" value="Galactose-bd-like_sf"/>
</dbReference>
<dbReference type="PANTHER" id="PTHR45713">
    <property type="entry name" value="FTP DOMAIN-CONTAINING PROTEIN"/>
    <property type="match status" value="1"/>
</dbReference>
<comment type="caution">
    <text evidence="2">The sequence shown here is derived from an EMBL/GenBank/DDBJ whole genome shotgun (WGS) entry which is preliminary data.</text>
</comment>
<evidence type="ECO:0000256" key="1">
    <source>
        <dbReference type="SAM" id="MobiDB-lite"/>
    </source>
</evidence>
<dbReference type="OrthoDB" id="550804at2759"/>
<feature type="region of interest" description="Disordered" evidence="1">
    <location>
        <begin position="311"/>
        <end position="336"/>
    </location>
</feature>
<protein>
    <recommendedName>
        <fullName evidence="4">F5/8 type C domain-containing protein</fullName>
    </recommendedName>
</protein>
<accession>A0A835XYF9</accession>
<dbReference type="Gene3D" id="2.60.120.260">
    <property type="entry name" value="Galactose-binding domain-like"/>
    <property type="match status" value="2"/>
</dbReference>
<keyword evidence="3" id="KW-1185">Reference proteome</keyword>
<dbReference type="Proteomes" id="UP000612055">
    <property type="component" value="Unassembled WGS sequence"/>
</dbReference>
<sequence length="625" mass="63344">MDCFHHRPDGNGYRLRNAEVRIGNSPVNSSGAAVSANPLVWKQNFIATDGQVIKLYPGGAEGRWVSLQNFYPGTDNYVLHVAEMQVFGEAAVPGTLNWARSRAVYASSFATDLSWCGGLCSRSTLVDGDVSTRWTHSAVGDLTPWLAVDLGMRISVALVVIFDMPDDYGFRLRNSEVRIGDTPVNRSGAAVSANPLVWKQTGIAANGQVLTVYAGGAEGRWVSLQNFYPGTDDYILHVAEMQPSSASLPLATTAALAHPTTATLTSAATATLARPTTATLTPATGASLAPPTTATLTSAATATLARPTTATLTPATGASLAPPTTATLTPATPARSPFSHLAATTVAQATIASSSASATAAKRSTATSAKSPTTAASKHAATATDACHTAAATTHTAAATSTCPTAATTRHTAAATSAHPTTAATIHTAAATSTCPTAATTRHTAAATSAHPTTAATIHTAAASKHAAAASARPTAAATRHTAAATSEYSTAAATSHAAATCLFQRSARGARRQALRRRAASALAAMLAAWGILEAAPWLLSDRVLNSAIPTALAYGMGAATLAHDCEALFAFRMLCLFVLCAVGAARSTGGSLGKGGVGRAGNGAHGLGGVGHLHGFALLHGGR</sequence>
<reference evidence="2" key="1">
    <citation type="journal article" date="2020" name="bioRxiv">
        <title>Comparative genomics of Chlamydomonas.</title>
        <authorList>
            <person name="Craig R.J."/>
            <person name="Hasan A.R."/>
            <person name="Ness R.W."/>
            <person name="Keightley P.D."/>
        </authorList>
    </citation>
    <scope>NUCLEOTIDE SEQUENCE</scope>
    <source>
        <strain evidence="2">CCAP 11/70</strain>
    </source>
</reference>
<dbReference type="PANTHER" id="PTHR45713:SF6">
    <property type="entry name" value="F5_8 TYPE C DOMAIN-CONTAINING PROTEIN"/>
    <property type="match status" value="1"/>
</dbReference>
<dbReference type="InterPro" id="IPR051941">
    <property type="entry name" value="BG_Antigen-Binding_Lectin"/>
</dbReference>
<name>A0A835XYF9_9CHLO</name>
<dbReference type="SUPFAM" id="SSF49785">
    <property type="entry name" value="Galactose-binding domain-like"/>
    <property type="match status" value="2"/>
</dbReference>
<gene>
    <name evidence="2" type="ORF">HYH03_013409</name>
</gene>
<evidence type="ECO:0000313" key="2">
    <source>
        <dbReference type="EMBL" id="KAG2487969.1"/>
    </source>
</evidence>